<name>A0A0W0FUU2_MONRR</name>
<evidence type="ECO:0000313" key="3">
    <source>
        <dbReference type="Proteomes" id="UP000054988"/>
    </source>
</evidence>
<dbReference type="eggNOG" id="ENOG502RBAP">
    <property type="taxonomic scope" value="Eukaryota"/>
</dbReference>
<protein>
    <submittedName>
        <fullName evidence="2">Uncharacterized protein</fullName>
    </submittedName>
</protein>
<dbReference type="Proteomes" id="UP000054988">
    <property type="component" value="Unassembled WGS sequence"/>
</dbReference>
<comment type="caution">
    <text evidence="2">The sequence shown here is derived from an EMBL/GenBank/DDBJ whole genome shotgun (WGS) entry which is preliminary data.</text>
</comment>
<feature type="region of interest" description="Disordered" evidence="1">
    <location>
        <begin position="69"/>
        <end position="101"/>
    </location>
</feature>
<feature type="compositionally biased region" description="Low complexity" evidence="1">
    <location>
        <begin position="84"/>
        <end position="93"/>
    </location>
</feature>
<organism evidence="2 3">
    <name type="scientific">Moniliophthora roreri</name>
    <name type="common">Frosty pod rot fungus</name>
    <name type="synonym">Monilia roreri</name>
    <dbReference type="NCBI Taxonomy" id="221103"/>
    <lineage>
        <taxon>Eukaryota</taxon>
        <taxon>Fungi</taxon>
        <taxon>Dikarya</taxon>
        <taxon>Basidiomycota</taxon>
        <taxon>Agaricomycotina</taxon>
        <taxon>Agaricomycetes</taxon>
        <taxon>Agaricomycetidae</taxon>
        <taxon>Agaricales</taxon>
        <taxon>Marasmiineae</taxon>
        <taxon>Marasmiaceae</taxon>
        <taxon>Moniliophthora</taxon>
    </lineage>
</organism>
<evidence type="ECO:0000313" key="2">
    <source>
        <dbReference type="EMBL" id="KTB40054.1"/>
    </source>
</evidence>
<accession>A0A0W0FUU2</accession>
<dbReference type="AlphaFoldDB" id="A0A0W0FUU2"/>
<proteinExistence type="predicted"/>
<reference evidence="2 3" key="1">
    <citation type="submission" date="2015-12" db="EMBL/GenBank/DDBJ databases">
        <title>Draft genome sequence of Moniliophthora roreri, the causal agent of frosty pod rot of cacao.</title>
        <authorList>
            <person name="Aime M.C."/>
            <person name="Diaz-Valderrama J.R."/>
            <person name="Kijpornyongpan T."/>
            <person name="Phillips-Mora W."/>
        </authorList>
    </citation>
    <scope>NUCLEOTIDE SEQUENCE [LARGE SCALE GENOMIC DNA]</scope>
    <source>
        <strain evidence="2 3">MCA 2952</strain>
    </source>
</reference>
<dbReference type="EMBL" id="LATX01001611">
    <property type="protein sequence ID" value="KTB40054.1"/>
    <property type="molecule type" value="Genomic_DNA"/>
</dbReference>
<sequence>MPDWISASALMLKPILIPRVCCRKSTPLSLWSPEYFISQYHWAQRHRAPQNQIRHFSLSLTSELGLRKDLPPDSLSANTKGEGSPSPSSQPPKSQDEVSDREWEIRTGRAIDVLTQTLPDFFDVGLLTSINKSTGEPQPTSSIHLPVVNVNPLDYRTPNESLESLYSPKVRLSYTPPVELPAPFPKTLHIEGLPLYIASSTFIRHTLNTLYSDLQVTLHKVVVNTPKYSAQHDLTSSKQNKNREKSLFIGLRVTGNSRVSRAVGEWEVGCTYGFSPTTGLIHVHTINSIEPAPHQTVYDALRASLGSVFGFGVPGAPERIERSGGAAFDGRQPEFQVQRVVVPKEAEVDTK</sequence>
<gene>
    <name evidence="2" type="ORF">WG66_7336</name>
</gene>
<evidence type="ECO:0000256" key="1">
    <source>
        <dbReference type="SAM" id="MobiDB-lite"/>
    </source>
</evidence>